<evidence type="ECO:0000256" key="4">
    <source>
        <dbReference type="ARBA" id="ARBA00022989"/>
    </source>
</evidence>
<organism evidence="11 12">
    <name type="scientific">Papilio xuthus</name>
    <name type="common">Asian swallowtail butterfly</name>
    <dbReference type="NCBI Taxonomy" id="66420"/>
    <lineage>
        <taxon>Eukaryota</taxon>
        <taxon>Metazoa</taxon>
        <taxon>Ecdysozoa</taxon>
        <taxon>Arthropoda</taxon>
        <taxon>Hexapoda</taxon>
        <taxon>Insecta</taxon>
        <taxon>Pterygota</taxon>
        <taxon>Neoptera</taxon>
        <taxon>Endopterygota</taxon>
        <taxon>Lepidoptera</taxon>
        <taxon>Glossata</taxon>
        <taxon>Ditrysia</taxon>
        <taxon>Papilionoidea</taxon>
        <taxon>Papilionidae</taxon>
        <taxon>Papilioninae</taxon>
        <taxon>Papilio</taxon>
    </lineage>
</organism>
<feature type="transmembrane region" description="Helical" evidence="9">
    <location>
        <begin position="20"/>
        <end position="45"/>
    </location>
</feature>
<keyword evidence="6 9" id="KW-0472">Membrane</keyword>
<dbReference type="Proteomes" id="UP000053268">
    <property type="component" value="Unassembled WGS sequence"/>
</dbReference>
<dbReference type="PROSITE" id="PS50076">
    <property type="entry name" value="DNAJ_2"/>
    <property type="match status" value="1"/>
</dbReference>
<evidence type="ECO:0000313" key="12">
    <source>
        <dbReference type="Proteomes" id="UP000053268"/>
    </source>
</evidence>
<keyword evidence="2 9" id="KW-0812">Transmembrane</keyword>
<comment type="subcellular location">
    <subcellularLocation>
        <location evidence="1">Mitochondrion inner membrane</location>
        <topology evidence="1">Single-pass membrane protein</topology>
    </subcellularLocation>
</comment>
<gene>
    <name evidence="11" type="ORF">RR46_10781</name>
</gene>
<dbReference type="PANTHER" id="PTHR12763:SF28">
    <property type="entry name" value="GEO10507P1-RELATED"/>
    <property type="match status" value="1"/>
</dbReference>
<dbReference type="SMART" id="SM00271">
    <property type="entry name" value="DnaJ"/>
    <property type="match status" value="1"/>
</dbReference>
<evidence type="ECO:0000256" key="9">
    <source>
        <dbReference type="SAM" id="Phobius"/>
    </source>
</evidence>
<dbReference type="Pfam" id="PF00226">
    <property type="entry name" value="DnaJ"/>
    <property type="match status" value="1"/>
</dbReference>
<dbReference type="SUPFAM" id="SSF46565">
    <property type="entry name" value="Chaperone J-domain"/>
    <property type="match status" value="1"/>
</dbReference>
<evidence type="ECO:0000256" key="3">
    <source>
        <dbReference type="ARBA" id="ARBA00022792"/>
    </source>
</evidence>
<accession>A0A194PJC0</accession>
<dbReference type="CDD" id="cd06257">
    <property type="entry name" value="DnaJ"/>
    <property type="match status" value="1"/>
</dbReference>
<evidence type="ECO:0000256" key="5">
    <source>
        <dbReference type="ARBA" id="ARBA00023128"/>
    </source>
</evidence>
<proteinExistence type="inferred from homology"/>
<evidence type="ECO:0000313" key="11">
    <source>
        <dbReference type="EMBL" id="KPI93521.1"/>
    </source>
</evidence>
<keyword evidence="4 9" id="KW-1133">Transmembrane helix</keyword>
<keyword evidence="5" id="KW-0496">Mitochondrion</keyword>
<reference evidence="11 12" key="1">
    <citation type="journal article" date="2015" name="Nat. Commun.">
        <title>Outbred genome sequencing and CRISPR/Cas9 gene editing in butterflies.</title>
        <authorList>
            <person name="Li X."/>
            <person name="Fan D."/>
            <person name="Zhang W."/>
            <person name="Liu G."/>
            <person name="Zhang L."/>
            <person name="Zhao L."/>
            <person name="Fang X."/>
            <person name="Chen L."/>
            <person name="Dong Y."/>
            <person name="Chen Y."/>
            <person name="Ding Y."/>
            <person name="Zhao R."/>
            <person name="Feng M."/>
            <person name="Zhu Y."/>
            <person name="Feng Y."/>
            <person name="Jiang X."/>
            <person name="Zhu D."/>
            <person name="Xiang H."/>
            <person name="Feng X."/>
            <person name="Li S."/>
            <person name="Wang J."/>
            <person name="Zhang G."/>
            <person name="Kronforst M.R."/>
            <person name="Wang W."/>
        </authorList>
    </citation>
    <scope>NUCLEOTIDE SEQUENCE [LARGE SCALE GENOMIC DNA]</scope>
    <source>
        <strain evidence="11">Ya'a_city_454_Px</strain>
        <tissue evidence="11">Whole body</tissue>
    </source>
</reference>
<keyword evidence="3" id="KW-0999">Mitochondrion inner membrane</keyword>
<dbReference type="GO" id="GO:0001405">
    <property type="term" value="C:PAM complex, Tim23 associated import motor"/>
    <property type="evidence" value="ECO:0007669"/>
    <property type="project" value="TreeGrafter"/>
</dbReference>
<dbReference type="Gene3D" id="1.10.287.110">
    <property type="entry name" value="DnaJ domain"/>
    <property type="match status" value="1"/>
</dbReference>
<evidence type="ECO:0000256" key="1">
    <source>
        <dbReference type="ARBA" id="ARBA00004434"/>
    </source>
</evidence>
<dbReference type="PANTHER" id="PTHR12763">
    <property type="match status" value="1"/>
</dbReference>
<evidence type="ECO:0000256" key="8">
    <source>
        <dbReference type="ARBA" id="ARBA00054366"/>
    </source>
</evidence>
<comment type="function">
    <text evidence="8">Probable component of the PAM complex, a complex required for the translocation of transit peptide-containing proteins from the inner membrane into the mitochondrial matrix in an ATP-dependent manner. May act as a co-chaperone that stimulate the ATP-dependent activity.</text>
</comment>
<dbReference type="InterPro" id="IPR001623">
    <property type="entry name" value="DnaJ_domain"/>
</dbReference>
<feature type="domain" description="J" evidence="10">
    <location>
        <begin position="88"/>
        <end position="141"/>
    </location>
</feature>
<dbReference type="STRING" id="66420.A0A194PJC0"/>
<name>A0A194PJC0_PAPXU</name>
<evidence type="ECO:0000259" key="10">
    <source>
        <dbReference type="PROSITE" id="PS50076"/>
    </source>
</evidence>
<dbReference type="InterPro" id="IPR036869">
    <property type="entry name" value="J_dom_sf"/>
</dbReference>
<dbReference type="GO" id="GO:0001671">
    <property type="term" value="F:ATPase activator activity"/>
    <property type="evidence" value="ECO:0007669"/>
    <property type="project" value="TreeGrafter"/>
</dbReference>
<comment type="similarity">
    <text evidence="7">Belongs to the TIM14 family.</text>
</comment>
<protein>
    <submittedName>
        <fullName evidence="11">Mitochondrial import inner membrane translocase subunit TIM14</fullName>
    </submittedName>
</protein>
<evidence type="ECO:0000256" key="6">
    <source>
        <dbReference type="ARBA" id="ARBA00023136"/>
    </source>
</evidence>
<dbReference type="GO" id="GO:0030150">
    <property type="term" value="P:protein import into mitochondrial matrix"/>
    <property type="evidence" value="ECO:0007669"/>
    <property type="project" value="TreeGrafter"/>
</dbReference>
<dbReference type="FunFam" id="1.10.287.110:FF:000001">
    <property type="entry name" value="Import inner membrane translocase subunit tim14"/>
    <property type="match status" value="1"/>
</dbReference>
<evidence type="ECO:0000256" key="2">
    <source>
        <dbReference type="ARBA" id="ARBA00022692"/>
    </source>
</evidence>
<sequence>MGKKQCDNPSWNQIDKVGIWYSRASTIIVAGIGMAAVGFAGRYILKQMPNASMKFAEAVKNLPKFDTESLANSKYYKGGFEPKMTKREASLILGISPTASKAKIRDAHRRVMLLNHPDRGGSPLIAAKINEAKDVLESGKS</sequence>
<evidence type="ECO:0000256" key="7">
    <source>
        <dbReference type="ARBA" id="ARBA00038105"/>
    </source>
</evidence>
<keyword evidence="12" id="KW-1185">Reference proteome</keyword>
<dbReference type="AlphaFoldDB" id="A0A194PJC0"/>
<dbReference type="EMBL" id="KQ459602">
    <property type="protein sequence ID" value="KPI93521.1"/>
    <property type="molecule type" value="Genomic_DNA"/>
</dbReference>